<sequence length="218" mass="24280">MTERSYVADTSSENIKRSLQRLASARQAPDVPALRVRQVQITERPDQQEEHIRKYMQTAVYTLFFGAPPQFTQFKEYIDAHWASKGWIKVIEVRAAPKRGSFLTIFADHVSQLRVLQYISPEIRGSPSIFITMDTRHGESTLQPAHPSNEGCICDTPPPADATHLSTRSSPSSFVRLLEAQARLAAEPGIDTEASTSEAMDSDDQPMQQRSATAPPAL</sequence>
<evidence type="ECO:0000313" key="2">
    <source>
        <dbReference type="EMBL" id="KAL3683423.1"/>
    </source>
</evidence>
<comment type="caution">
    <text evidence="2">The sequence shown here is derived from an EMBL/GenBank/DDBJ whole genome shotgun (WGS) entry which is preliminary data.</text>
</comment>
<feature type="compositionally biased region" description="Polar residues" evidence="1">
    <location>
        <begin position="193"/>
        <end position="212"/>
    </location>
</feature>
<evidence type="ECO:0000256" key="1">
    <source>
        <dbReference type="SAM" id="MobiDB-lite"/>
    </source>
</evidence>
<gene>
    <name evidence="2" type="ORF">R1sor_001445</name>
</gene>
<proteinExistence type="predicted"/>
<organism evidence="2 3">
    <name type="scientific">Riccia sorocarpa</name>
    <dbReference type="NCBI Taxonomy" id="122646"/>
    <lineage>
        <taxon>Eukaryota</taxon>
        <taxon>Viridiplantae</taxon>
        <taxon>Streptophyta</taxon>
        <taxon>Embryophyta</taxon>
        <taxon>Marchantiophyta</taxon>
        <taxon>Marchantiopsida</taxon>
        <taxon>Marchantiidae</taxon>
        <taxon>Marchantiales</taxon>
        <taxon>Ricciaceae</taxon>
        <taxon>Riccia</taxon>
    </lineage>
</organism>
<dbReference type="EMBL" id="JBJQOH010000006">
    <property type="protein sequence ID" value="KAL3683423.1"/>
    <property type="molecule type" value="Genomic_DNA"/>
</dbReference>
<reference evidence="2 3" key="1">
    <citation type="submission" date="2024-09" db="EMBL/GenBank/DDBJ databases">
        <title>Chromosome-scale assembly of Riccia sorocarpa.</title>
        <authorList>
            <person name="Paukszto L."/>
        </authorList>
    </citation>
    <scope>NUCLEOTIDE SEQUENCE [LARGE SCALE GENOMIC DNA]</scope>
    <source>
        <strain evidence="2">LP-2024</strain>
        <tissue evidence="2">Aerial parts of the thallus</tissue>
    </source>
</reference>
<protein>
    <recommendedName>
        <fullName evidence="4">RRM domain-containing protein</fullName>
    </recommendedName>
</protein>
<evidence type="ECO:0000313" key="3">
    <source>
        <dbReference type="Proteomes" id="UP001633002"/>
    </source>
</evidence>
<name>A0ABD3GWU2_9MARC</name>
<dbReference type="Proteomes" id="UP001633002">
    <property type="component" value="Unassembled WGS sequence"/>
</dbReference>
<feature type="region of interest" description="Disordered" evidence="1">
    <location>
        <begin position="185"/>
        <end position="218"/>
    </location>
</feature>
<dbReference type="AlphaFoldDB" id="A0ABD3GWU2"/>
<evidence type="ECO:0008006" key="4">
    <source>
        <dbReference type="Google" id="ProtNLM"/>
    </source>
</evidence>
<keyword evidence="3" id="KW-1185">Reference proteome</keyword>
<accession>A0ABD3GWU2</accession>